<dbReference type="NCBIfam" id="TIGR04183">
    <property type="entry name" value="Por_Secre_tail"/>
    <property type="match status" value="1"/>
</dbReference>
<sequence>MKQTLLSLSFCLVVVAANAQAIDQQAIVSKSVRANARYDLKAVERISATNVVEQQATATYTAGKAIVLQPGFEARAGSVFQATIAPVSARSAEPGTGLMVSASPNPFQDLTTVEYTLPTASAVKHTLTDARGSVIRHTESDGVQAAGTYKLGVEGGNLPTGVYLYQVKTDNQTKVIRLLKQ</sequence>
<comment type="caution">
    <text evidence="3">The sequence shown here is derived from an EMBL/GenBank/DDBJ whole genome shotgun (WGS) entry which is preliminary data.</text>
</comment>
<dbReference type="Pfam" id="PF18962">
    <property type="entry name" value="Por_Secre_tail"/>
    <property type="match status" value="1"/>
</dbReference>
<organism evidence="3 4">
    <name type="scientific">Fibrella aquatilis</name>
    <dbReference type="NCBI Taxonomy" id="2817059"/>
    <lineage>
        <taxon>Bacteria</taxon>
        <taxon>Pseudomonadati</taxon>
        <taxon>Bacteroidota</taxon>
        <taxon>Cytophagia</taxon>
        <taxon>Cytophagales</taxon>
        <taxon>Spirosomataceae</taxon>
        <taxon>Fibrella</taxon>
    </lineage>
</organism>
<evidence type="ECO:0000313" key="4">
    <source>
        <dbReference type="Proteomes" id="UP000664795"/>
    </source>
</evidence>
<evidence type="ECO:0000259" key="2">
    <source>
        <dbReference type="Pfam" id="PF18962"/>
    </source>
</evidence>
<accession>A0A939JWP9</accession>
<feature type="chain" id="PRO_5038119585" evidence="1">
    <location>
        <begin position="22"/>
        <end position="181"/>
    </location>
</feature>
<dbReference type="AlphaFoldDB" id="A0A939JWP9"/>
<evidence type="ECO:0000256" key="1">
    <source>
        <dbReference type="SAM" id="SignalP"/>
    </source>
</evidence>
<feature type="signal peptide" evidence="1">
    <location>
        <begin position="1"/>
        <end position="21"/>
    </location>
</feature>
<dbReference type="InterPro" id="IPR026444">
    <property type="entry name" value="Secre_tail"/>
</dbReference>
<keyword evidence="4" id="KW-1185">Reference proteome</keyword>
<protein>
    <submittedName>
        <fullName evidence="3">T9SS type A sorting domain-containing protein</fullName>
    </submittedName>
</protein>
<proteinExistence type="predicted"/>
<dbReference type="EMBL" id="JAFMYU010000010">
    <property type="protein sequence ID" value="MBO0932137.1"/>
    <property type="molecule type" value="Genomic_DNA"/>
</dbReference>
<feature type="domain" description="Secretion system C-terminal sorting" evidence="2">
    <location>
        <begin position="104"/>
        <end position="175"/>
    </location>
</feature>
<name>A0A939JWP9_9BACT</name>
<evidence type="ECO:0000313" key="3">
    <source>
        <dbReference type="EMBL" id="MBO0932137.1"/>
    </source>
</evidence>
<reference evidence="3 4" key="1">
    <citation type="submission" date="2021-03" db="EMBL/GenBank/DDBJ databases">
        <title>Fibrella sp. HMF5036 genome sequencing and assembly.</title>
        <authorList>
            <person name="Kang H."/>
            <person name="Kim H."/>
            <person name="Bae S."/>
            <person name="Joh K."/>
        </authorList>
    </citation>
    <scope>NUCLEOTIDE SEQUENCE [LARGE SCALE GENOMIC DNA]</scope>
    <source>
        <strain evidence="3 4">HMF5036</strain>
    </source>
</reference>
<dbReference type="NCBIfam" id="NF045639">
    <property type="entry name" value="GCX_COOH"/>
    <property type="match status" value="1"/>
</dbReference>
<dbReference type="InterPro" id="IPR055015">
    <property type="entry name" value="GCX_COOH"/>
</dbReference>
<dbReference type="RefSeq" id="WP_207336106.1">
    <property type="nucleotide sequence ID" value="NZ_JAFMYU010000010.1"/>
</dbReference>
<dbReference type="Proteomes" id="UP000664795">
    <property type="component" value="Unassembled WGS sequence"/>
</dbReference>
<keyword evidence="1" id="KW-0732">Signal</keyword>
<gene>
    <name evidence="3" type="ORF">J2I48_14085</name>
</gene>